<dbReference type="NCBIfam" id="TIGR00459">
    <property type="entry name" value="aspS_bact"/>
    <property type="match status" value="1"/>
</dbReference>
<dbReference type="GO" id="GO:0006422">
    <property type="term" value="P:aspartyl-tRNA aminoacylation"/>
    <property type="evidence" value="ECO:0007669"/>
    <property type="project" value="TreeGrafter"/>
</dbReference>
<dbReference type="InterPro" id="IPR002312">
    <property type="entry name" value="Asp/Asn-tRNA-synth_IIb"/>
</dbReference>
<evidence type="ECO:0000256" key="3">
    <source>
        <dbReference type="ARBA" id="ARBA00022741"/>
    </source>
</evidence>
<dbReference type="RefSeq" id="XP_011502386.1">
    <property type="nucleotide sequence ID" value="XM_011504084.1"/>
</dbReference>
<keyword evidence="5" id="KW-0648">Protein biosynthesis</keyword>
<dbReference type="InterPro" id="IPR004364">
    <property type="entry name" value="Aa-tRNA-synt_II"/>
</dbReference>
<dbReference type="Gene3D" id="2.40.50.140">
    <property type="entry name" value="Nucleic acid-binding proteins"/>
    <property type="match status" value="1"/>
</dbReference>
<dbReference type="InterPro" id="IPR004365">
    <property type="entry name" value="NA-bd_OB_tRNA"/>
</dbReference>
<dbReference type="GeneID" id="105365826"/>
<dbReference type="GO" id="GO:0005739">
    <property type="term" value="C:mitochondrion"/>
    <property type="evidence" value="ECO:0007669"/>
    <property type="project" value="TreeGrafter"/>
</dbReference>
<dbReference type="AlphaFoldDB" id="A0AAJ6YQL5"/>
<dbReference type="Proteomes" id="UP000695007">
    <property type="component" value="Unplaced"/>
</dbReference>
<dbReference type="PANTHER" id="PTHR22594:SF5">
    <property type="entry name" value="ASPARTATE--TRNA LIGASE, MITOCHONDRIAL"/>
    <property type="match status" value="1"/>
</dbReference>
<evidence type="ECO:0000256" key="2">
    <source>
        <dbReference type="ARBA" id="ARBA00022598"/>
    </source>
</evidence>
<evidence type="ECO:0000313" key="9">
    <source>
        <dbReference type="RefSeq" id="XP_011502386.1"/>
    </source>
</evidence>
<dbReference type="HAMAP" id="MF_00044">
    <property type="entry name" value="Asp_tRNA_synth_type1"/>
    <property type="match status" value="1"/>
</dbReference>
<reference evidence="9" key="1">
    <citation type="submission" date="2025-08" db="UniProtKB">
        <authorList>
            <consortium name="RefSeq"/>
        </authorList>
    </citation>
    <scope>IDENTIFICATION</scope>
</reference>
<gene>
    <name evidence="9" type="primary">LOC105365826</name>
</gene>
<dbReference type="Pfam" id="PF01336">
    <property type="entry name" value="tRNA_anti-codon"/>
    <property type="match status" value="1"/>
</dbReference>
<organism evidence="8 9">
    <name type="scientific">Ceratosolen solmsi marchali</name>
    <dbReference type="NCBI Taxonomy" id="326594"/>
    <lineage>
        <taxon>Eukaryota</taxon>
        <taxon>Metazoa</taxon>
        <taxon>Ecdysozoa</taxon>
        <taxon>Arthropoda</taxon>
        <taxon>Hexapoda</taxon>
        <taxon>Insecta</taxon>
        <taxon>Pterygota</taxon>
        <taxon>Neoptera</taxon>
        <taxon>Endopterygota</taxon>
        <taxon>Hymenoptera</taxon>
        <taxon>Apocrita</taxon>
        <taxon>Proctotrupomorpha</taxon>
        <taxon>Chalcidoidea</taxon>
        <taxon>Agaonidae</taxon>
        <taxon>Agaoninae</taxon>
        <taxon>Ceratosolen</taxon>
    </lineage>
</organism>
<dbReference type="PANTHER" id="PTHR22594">
    <property type="entry name" value="ASPARTYL/LYSYL-TRNA SYNTHETASE"/>
    <property type="match status" value="1"/>
</dbReference>
<dbReference type="GO" id="GO:0005524">
    <property type="term" value="F:ATP binding"/>
    <property type="evidence" value="ECO:0007669"/>
    <property type="project" value="UniProtKB-KW"/>
</dbReference>
<dbReference type="PRINTS" id="PR01042">
    <property type="entry name" value="TRNASYNTHASP"/>
</dbReference>
<dbReference type="SUPFAM" id="SSF50249">
    <property type="entry name" value="Nucleic acid-binding proteins"/>
    <property type="match status" value="1"/>
</dbReference>
<dbReference type="GO" id="GO:0003676">
    <property type="term" value="F:nucleic acid binding"/>
    <property type="evidence" value="ECO:0007669"/>
    <property type="project" value="InterPro"/>
</dbReference>
<evidence type="ECO:0000256" key="5">
    <source>
        <dbReference type="ARBA" id="ARBA00022917"/>
    </source>
</evidence>
<dbReference type="CDD" id="cd04317">
    <property type="entry name" value="EcAspRS_like_N"/>
    <property type="match status" value="1"/>
</dbReference>
<comment type="similarity">
    <text evidence="1">Belongs to the class-II aminoacyl-tRNA synthetase family. Type 1 subfamily.</text>
</comment>
<dbReference type="InterPro" id="IPR045864">
    <property type="entry name" value="aa-tRNA-synth_II/BPL/LPL"/>
</dbReference>
<dbReference type="Gene3D" id="3.30.930.10">
    <property type="entry name" value="Bira Bifunctional Protein, Domain 2"/>
    <property type="match status" value="1"/>
</dbReference>
<evidence type="ECO:0000313" key="8">
    <source>
        <dbReference type="Proteomes" id="UP000695007"/>
    </source>
</evidence>
<dbReference type="InterPro" id="IPR047089">
    <property type="entry name" value="Asp-tRNA-ligase_1_N"/>
</dbReference>
<keyword evidence="8" id="KW-1185">Reference proteome</keyword>
<keyword evidence="6" id="KW-0030">Aminoacyl-tRNA synthetase</keyword>
<dbReference type="InterPro" id="IPR004115">
    <property type="entry name" value="GAD-like_sf"/>
</dbReference>
<protein>
    <submittedName>
        <fullName evidence="9">Aspartate--tRNA ligase, mitochondrial</fullName>
    </submittedName>
</protein>
<evidence type="ECO:0000256" key="1">
    <source>
        <dbReference type="ARBA" id="ARBA00006303"/>
    </source>
</evidence>
<dbReference type="CTD" id="326155"/>
<keyword evidence="4" id="KW-0067">ATP-binding</keyword>
<dbReference type="InterPro" id="IPR012340">
    <property type="entry name" value="NA-bd_OB-fold"/>
</dbReference>
<keyword evidence="2 9" id="KW-0436">Ligase</keyword>
<name>A0AAJ6YQL5_9HYME</name>
<dbReference type="InterPro" id="IPR006195">
    <property type="entry name" value="aa-tRNA-synth_II"/>
</dbReference>
<dbReference type="KEGG" id="csol:105365826"/>
<proteinExistence type="inferred from homology"/>
<evidence type="ECO:0000256" key="4">
    <source>
        <dbReference type="ARBA" id="ARBA00022840"/>
    </source>
</evidence>
<dbReference type="SUPFAM" id="SSF55681">
    <property type="entry name" value="Class II aaRS and biotin synthetases"/>
    <property type="match status" value="1"/>
</dbReference>
<feature type="domain" description="Aminoacyl-transfer RNA synthetases class-II family profile" evidence="7">
    <location>
        <begin position="181"/>
        <end position="586"/>
    </location>
</feature>
<dbReference type="InterPro" id="IPR004524">
    <property type="entry name" value="Asp-tRNA-ligase_1"/>
</dbReference>
<keyword evidence="3" id="KW-0547">Nucleotide-binding</keyword>
<dbReference type="PROSITE" id="PS50862">
    <property type="entry name" value="AA_TRNA_LIGASE_II"/>
    <property type="match status" value="1"/>
</dbReference>
<dbReference type="NCBIfam" id="NF001750">
    <property type="entry name" value="PRK00476.1"/>
    <property type="match status" value="1"/>
</dbReference>
<dbReference type="Gene3D" id="3.30.1360.30">
    <property type="entry name" value="GAD-like domain"/>
    <property type="match status" value="1"/>
</dbReference>
<dbReference type="Pfam" id="PF00152">
    <property type="entry name" value="tRNA-synt_2"/>
    <property type="match status" value="1"/>
</dbReference>
<sequence>MWSVISCFQLVCIPSIKLYSQQIPSQQLKEEEQINTQSVNTFVYRTHTCGELTINDINKNVQLCGWLQFKRMEAFIVLRDSYGVTQCIIYKQKLDLLKKLLSLPYESVLKITGIVMPRPKHKCNPNLKTGDVEVKIESYEIFNLAMSKLPFNISNFNEAKEFLQMQYRYLALRYPKLQNNLKIRSWVTMKMREYLINQCGFIDVVTPILFRKTPGGAQEFVVPTKQLGRFYSLTQSPQQFKQLLMVGGIDRYFQIAQCYRDEGSRNDRQPEFTQLDIEMSFVDQENIINLTEKLIENSWPKFLEPLQIPFERLSYEEALEIYGTDCPDLRIPGRIYNISKMIGKDLNKPYEVYVTVFPQKKQFLTKSVQEQFINLSTQIFKNATLIQLGISDLKLEILKDLFSKSSREKITNFFNLKKNDVLLLTYGLKAEARQLLGKIRVDFTNVIESAGEAIRSCVFKFVWIFDFPLFAINNKTKVMEISHHPFTQPHPDDLKYLCTDPLKVRGLQYDLVINGSEIGGGSIRIHQKDLQKEILKMLNIDSSEMFYLLEALDSGAPPHGGIAIGLDRYISIICKASSIREVIAFPKTIDGCDLMSGAPTLISEADKKLYHIETVDNNTVTKVAVV</sequence>
<accession>A0AAJ6YQL5</accession>
<evidence type="ECO:0000256" key="6">
    <source>
        <dbReference type="ARBA" id="ARBA00023146"/>
    </source>
</evidence>
<dbReference type="GO" id="GO:0004815">
    <property type="term" value="F:aspartate-tRNA ligase activity"/>
    <property type="evidence" value="ECO:0007669"/>
    <property type="project" value="TreeGrafter"/>
</dbReference>
<evidence type="ECO:0000259" key="7">
    <source>
        <dbReference type="PROSITE" id="PS50862"/>
    </source>
</evidence>